<keyword evidence="2" id="KW-1185">Reference proteome</keyword>
<organism evidence="1 2">
    <name type="scientific">Favolaschia claudopus</name>
    <dbReference type="NCBI Taxonomy" id="2862362"/>
    <lineage>
        <taxon>Eukaryota</taxon>
        <taxon>Fungi</taxon>
        <taxon>Dikarya</taxon>
        <taxon>Basidiomycota</taxon>
        <taxon>Agaricomycotina</taxon>
        <taxon>Agaricomycetes</taxon>
        <taxon>Agaricomycetidae</taxon>
        <taxon>Agaricales</taxon>
        <taxon>Marasmiineae</taxon>
        <taxon>Mycenaceae</taxon>
        <taxon>Favolaschia</taxon>
    </lineage>
</organism>
<evidence type="ECO:0000313" key="2">
    <source>
        <dbReference type="Proteomes" id="UP001362999"/>
    </source>
</evidence>
<protein>
    <submittedName>
        <fullName evidence="1">Uncharacterized protein</fullName>
    </submittedName>
</protein>
<sequence>MSFNFPKYHMEAGGWPCGMMEDFPRPPSPSPEPPHLRPSFLNCLQVVIDTILFYSNATPTRTPNLFAIYLVRNIQRPPLAEPSDLRPVLTQFFRLHNGVYTFCCLLGSLPLPSPGSSSPSTSRATFRFGGAFGGGLCAILATFSALQPSRQLLYSSWFPFLPPRIIWRQPARCKIQSQSRVDELAEVGGGWRRSGEDLRRQPPPKDFSRFTAVPLLGFCLKKILFHCFNVS</sequence>
<evidence type="ECO:0000313" key="1">
    <source>
        <dbReference type="EMBL" id="KAK7043486.1"/>
    </source>
</evidence>
<accession>A0AAW0CWG1</accession>
<dbReference type="EMBL" id="JAWWNJ010000012">
    <property type="protein sequence ID" value="KAK7043486.1"/>
    <property type="molecule type" value="Genomic_DNA"/>
</dbReference>
<name>A0AAW0CWG1_9AGAR</name>
<dbReference type="AlphaFoldDB" id="A0AAW0CWG1"/>
<proteinExistence type="predicted"/>
<reference evidence="1 2" key="1">
    <citation type="journal article" date="2024" name="J Genomics">
        <title>Draft genome sequencing and assembly of Favolaschia claudopus CIRM-BRFM 2984 isolated from oak limbs.</title>
        <authorList>
            <person name="Navarro D."/>
            <person name="Drula E."/>
            <person name="Chaduli D."/>
            <person name="Cazenave R."/>
            <person name="Ahrendt S."/>
            <person name="Wang J."/>
            <person name="Lipzen A."/>
            <person name="Daum C."/>
            <person name="Barry K."/>
            <person name="Grigoriev I.V."/>
            <person name="Favel A."/>
            <person name="Rosso M.N."/>
            <person name="Martin F."/>
        </authorList>
    </citation>
    <scope>NUCLEOTIDE SEQUENCE [LARGE SCALE GENOMIC DNA]</scope>
    <source>
        <strain evidence="1 2">CIRM-BRFM 2984</strain>
    </source>
</reference>
<comment type="caution">
    <text evidence="1">The sequence shown here is derived from an EMBL/GenBank/DDBJ whole genome shotgun (WGS) entry which is preliminary data.</text>
</comment>
<dbReference type="Proteomes" id="UP001362999">
    <property type="component" value="Unassembled WGS sequence"/>
</dbReference>
<gene>
    <name evidence="1" type="ORF">R3P38DRAFT_246754</name>
</gene>